<name>I2GI77_9BACT</name>
<organism evidence="2 3">
    <name type="scientific">Fibrisoma limi BUZ 3</name>
    <dbReference type="NCBI Taxonomy" id="1185876"/>
    <lineage>
        <taxon>Bacteria</taxon>
        <taxon>Pseudomonadati</taxon>
        <taxon>Bacteroidota</taxon>
        <taxon>Cytophagia</taxon>
        <taxon>Cytophagales</taxon>
        <taxon>Spirosomataceae</taxon>
        <taxon>Fibrisoma</taxon>
    </lineage>
</organism>
<evidence type="ECO:0000259" key="1">
    <source>
        <dbReference type="Pfam" id="PF20376"/>
    </source>
</evidence>
<gene>
    <name evidence="2" type="ORF">BN8_02710</name>
</gene>
<dbReference type="Pfam" id="PF20376">
    <property type="entry name" value="DUF6671"/>
    <property type="match status" value="1"/>
</dbReference>
<dbReference type="InterPro" id="IPR046612">
    <property type="entry name" value="DUF6671"/>
</dbReference>
<accession>I2GI77</accession>
<evidence type="ECO:0000313" key="3">
    <source>
        <dbReference type="Proteomes" id="UP000009309"/>
    </source>
</evidence>
<proteinExistence type="predicted"/>
<comment type="caution">
    <text evidence="2">The sequence shown here is derived from an EMBL/GenBank/DDBJ whole genome shotgun (WGS) entry which is preliminary data.</text>
</comment>
<dbReference type="STRING" id="1185876.BN8_02710"/>
<dbReference type="OrthoDB" id="9793837at2"/>
<protein>
    <recommendedName>
        <fullName evidence="1">DUF6671 domain-containing protein</fullName>
    </recommendedName>
</protein>
<feature type="domain" description="DUF6671" evidence="1">
    <location>
        <begin position="65"/>
        <end position="281"/>
    </location>
</feature>
<reference evidence="2 3" key="1">
    <citation type="journal article" date="2012" name="J. Bacteriol.">
        <title>Genome Sequence of the Filamentous Bacterium Fibrisoma limi BUZ 3T.</title>
        <authorList>
            <person name="Filippini M."/>
            <person name="Qi W."/>
            <person name="Jaenicke S."/>
            <person name="Goesmann A."/>
            <person name="Smits T.H."/>
            <person name="Bagheri H.C."/>
        </authorList>
    </citation>
    <scope>NUCLEOTIDE SEQUENCE [LARGE SCALE GENOMIC DNA]</scope>
    <source>
        <strain evidence="3">BUZ 3T</strain>
    </source>
</reference>
<dbReference type="AlphaFoldDB" id="I2GI77"/>
<dbReference type="EMBL" id="CAIT01000006">
    <property type="protein sequence ID" value="CCH53602.1"/>
    <property type="molecule type" value="Genomic_DNA"/>
</dbReference>
<evidence type="ECO:0000313" key="2">
    <source>
        <dbReference type="EMBL" id="CCH53602.1"/>
    </source>
</evidence>
<dbReference type="Proteomes" id="UP000009309">
    <property type="component" value="Unassembled WGS sequence"/>
</dbReference>
<sequence length="281" mass="30937">MSHWFAGRRLVVATKHQKERVLAPLVESGLGVRCLLADALDTDQLGTFTGEVERTLDPLGAARQKCRMAMDLTGCDLAIASEGSFGPHPHLFFTPADDEVLLLMDRQHDLEIYVRVISTQTNFAGAAVNTEDELLRFAAMARFPSHALILRSDAGQTTGLLKGITTYRQLLPAFHALLATFGSAYVETDMRAMYNPMRMQVIEAAAQKLIDRALSHCPTCNTPGFGRTDVKTGLPCGLCGLPTRSVLADVYRCQRCGHAEERSFPRGLEVEDPMYCDFCNP</sequence>
<dbReference type="RefSeq" id="WP_009282182.1">
    <property type="nucleotide sequence ID" value="NZ_CAIT01000006.1"/>
</dbReference>
<dbReference type="eggNOG" id="ENOG502Z86U">
    <property type="taxonomic scope" value="Bacteria"/>
</dbReference>
<keyword evidence="3" id="KW-1185">Reference proteome</keyword>